<dbReference type="NCBIfam" id="TIGR00275">
    <property type="entry name" value="aminoacetone oxidase family FAD-binding enzyme"/>
    <property type="match status" value="1"/>
</dbReference>
<dbReference type="InterPro" id="IPR057661">
    <property type="entry name" value="RsdA/BaiN/AoA(So)_Rossmann"/>
</dbReference>
<keyword evidence="7" id="KW-1185">Reference proteome</keyword>
<dbReference type="Pfam" id="PF22780">
    <property type="entry name" value="HI0933_like_1st"/>
    <property type="match status" value="1"/>
</dbReference>
<evidence type="ECO:0000313" key="7">
    <source>
        <dbReference type="Proteomes" id="UP001597059"/>
    </source>
</evidence>
<dbReference type="InterPro" id="IPR023166">
    <property type="entry name" value="BaiN-like_dom_sf"/>
</dbReference>
<feature type="domain" description="RsdA/BaiN/AoA(So)-like Rossmann fold-like" evidence="4">
    <location>
        <begin position="8"/>
        <end position="397"/>
    </location>
</feature>
<dbReference type="SUPFAM" id="SSF51905">
    <property type="entry name" value="FAD/NAD(P)-binding domain"/>
    <property type="match status" value="1"/>
</dbReference>
<evidence type="ECO:0000256" key="3">
    <source>
        <dbReference type="ARBA" id="ARBA00022827"/>
    </source>
</evidence>
<keyword evidence="3" id="KW-0274">FAD</keyword>
<evidence type="ECO:0000259" key="4">
    <source>
        <dbReference type="Pfam" id="PF03486"/>
    </source>
</evidence>
<dbReference type="NCBIfam" id="TIGR03862">
    <property type="entry name" value="flavo_PP4765"/>
    <property type="match status" value="1"/>
</dbReference>
<gene>
    <name evidence="6" type="ORF">ACFQ45_01295</name>
</gene>
<dbReference type="InterPro" id="IPR055178">
    <property type="entry name" value="RsdA/BaiN/AoA(So)-like_dom"/>
</dbReference>
<evidence type="ECO:0000259" key="5">
    <source>
        <dbReference type="Pfam" id="PF22780"/>
    </source>
</evidence>
<sequence length="414" mass="45051">MSSITSLKAVVIGAGPAGLMAAEQLAKQQIPVTVYDAMPSVGRKFLRAGIGGLNLTHSEGKPAFINRYQPREAVAPWLDVFDSEDLVQWAKELGVETFVGSSGRVFPTQKKAAPLLRAWLKRLKESGVTIETRHRWLGWNDQGDLRIQSPMEELTVRSQVVIFALGGGSWARLGSDGHWLSVFEKHGVDCQPFRPSNCGFNYPWSDTFKQEQGGQPLKGVVLTCGEHTKKGDATLSHYGVEGSLIYGLSAPIRDAIELAGEALVHWDLLPDLSLDEIRAKLKKRRAKDSLSNVLRKQLSLSGGKLALLKALITKEQMQDLETLPALLKHLPQRLQSCRPIDEAISTAGGITMDSLNDELMIKAMPGTFCIGEMLDWDAPTGGYLLTACYASGLVAGKGAVDYLKNASSGTENIL</sequence>
<organism evidence="6 7">
    <name type="scientific">Rhodanobacter aciditrophus</name>
    <dbReference type="NCBI Taxonomy" id="1623218"/>
    <lineage>
        <taxon>Bacteria</taxon>
        <taxon>Pseudomonadati</taxon>
        <taxon>Pseudomonadota</taxon>
        <taxon>Gammaproteobacteria</taxon>
        <taxon>Lysobacterales</taxon>
        <taxon>Rhodanobacteraceae</taxon>
        <taxon>Rhodanobacter</taxon>
    </lineage>
</organism>
<dbReference type="Gene3D" id="1.10.8.260">
    <property type="entry name" value="HI0933 insert domain-like"/>
    <property type="match status" value="1"/>
</dbReference>
<dbReference type="InterPro" id="IPR036188">
    <property type="entry name" value="FAD/NAD-bd_sf"/>
</dbReference>
<dbReference type="EMBL" id="JBHTMN010000003">
    <property type="protein sequence ID" value="MFD1381981.1"/>
    <property type="molecule type" value="Genomic_DNA"/>
</dbReference>
<dbReference type="InterPro" id="IPR004792">
    <property type="entry name" value="BaiN-like"/>
</dbReference>
<keyword evidence="2" id="KW-0285">Flavoprotein</keyword>
<dbReference type="RefSeq" id="WP_377364520.1">
    <property type="nucleotide sequence ID" value="NZ_JBHTMN010000003.1"/>
</dbReference>
<comment type="caution">
    <text evidence="6">The sequence shown here is derived from an EMBL/GenBank/DDBJ whole genome shotgun (WGS) entry which is preliminary data.</text>
</comment>
<dbReference type="PRINTS" id="PR00419">
    <property type="entry name" value="ADXRDTASE"/>
</dbReference>
<evidence type="ECO:0000256" key="1">
    <source>
        <dbReference type="ARBA" id="ARBA00001974"/>
    </source>
</evidence>
<evidence type="ECO:0000256" key="2">
    <source>
        <dbReference type="ARBA" id="ARBA00022630"/>
    </source>
</evidence>
<comment type="cofactor">
    <cofactor evidence="1">
        <name>FAD</name>
        <dbReference type="ChEBI" id="CHEBI:57692"/>
    </cofactor>
</comment>
<evidence type="ECO:0000313" key="6">
    <source>
        <dbReference type="EMBL" id="MFD1381981.1"/>
    </source>
</evidence>
<reference evidence="7" key="1">
    <citation type="journal article" date="2019" name="Int. J. Syst. Evol. Microbiol.">
        <title>The Global Catalogue of Microorganisms (GCM) 10K type strain sequencing project: providing services to taxonomists for standard genome sequencing and annotation.</title>
        <authorList>
            <consortium name="The Broad Institute Genomics Platform"/>
            <consortium name="The Broad Institute Genome Sequencing Center for Infectious Disease"/>
            <person name="Wu L."/>
            <person name="Ma J."/>
        </authorList>
    </citation>
    <scope>NUCLEOTIDE SEQUENCE [LARGE SCALE GENOMIC DNA]</scope>
    <source>
        <strain evidence="7">JCM 30774</strain>
    </source>
</reference>
<dbReference type="Gene3D" id="2.40.30.10">
    <property type="entry name" value="Translation factors"/>
    <property type="match status" value="1"/>
</dbReference>
<dbReference type="PANTHER" id="PTHR42887">
    <property type="entry name" value="OS12G0638800 PROTEIN"/>
    <property type="match status" value="1"/>
</dbReference>
<accession>A0ABW4AWI1</accession>
<dbReference type="Proteomes" id="UP001597059">
    <property type="component" value="Unassembled WGS sequence"/>
</dbReference>
<proteinExistence type="predicted"/>
<protein>
    <submittedName>
        <fullName evidence="6">TIGR03862 family flavoprotein</fullName>
    </submittedName>
</protein>
<dbReference type="Pfam" id="PF03486">
    <property type="entry name" value="HI0933_like"/>
    <property type="match status" value="1"/>
</dbReference>
<dbReference type="Gene3D" id="3.50.50.60">
    <property type="entry name" value="FAD/NAD(P)-binding domain"/>
    <property type="match status" value="1"/>
</dbReference>
<dbReference type="SUPFAM" id="SSF160996">
    <property type="entry name" value="HI0933 insert domain-like"/>
    <property type="match status" value="1"/>
</dbReference>
<dbReference type="PANTHER" id="PTHR42887:SF1">
    <property type="entry name" value="BLR3961 PROTEIN"/>
    <property type="match status" value="1"/>
</dbReference>
<dbReference type="InterPro" id="IPR022460">
    <property type="entry name" value="Flavoprotein_PP4765"/>
</dbReference>
<feature type="domain" description="RsdA/BaiN/AoA(So)-like insert" evidence="5">
    <location>
        <begin position="194"/>
        <end position="345"/>
    </location>
</feature>
<name>A0ABW4AWI1_9GAMM</name>